<comment type="similarity">
    <text evidence="5 6">Belongs to the XseA family.</text>
</comment>
<gene>
    <name evidence="5" type="primary">xseA</name>
    <name evidence="9" type="ORF">SAMN04487941_3660</name>
</gene>
<dbReference type="Pfam" id="PF02601">
    <property type="entry name" value="Exonuc_VII_L"/>
    <property type="match status" value="1"/>
</dbReference>
<dbReference type="GO" id="GO:0008855">
    <property type="term" value="F:exodeoxyribonuclease VII activity"/>
    <property type="evidence" value="ECO:0007669"/>
    <property type="project" value="UniProtKB-UniRule"/>
</dbReference>
<organism evidence="9 10">
    <name type="scientific">Pontibacter akesuensis</name>
    <dbReference type="NCBI Taxonomy" id="388950"/>
    <lineage>
        <taxon>Bacteria</taxon>
        <taxon>Pseudomonadati</taxon>
        <taxon>Bacteroidota</taxon>
        <taxon>Cytophagia</taxon>
        <taxon>Cytophagales</taxon>
        <taxon>Hymenobacteraceae</taxon>
        <taxon>Pontibacter</taxon>
    </lineage>
</organism>
<evidence type="ECO:0000256" key="4">
    <source>
        <dbReference type="ARBA" id="ARBA00022839"/>
    </source>
</evidence>
<dbReference type="GO" id="GO:0009318">
    <property type="term" value="C:exodeoxyribonuclease VII complex"/>
    <property type="evidence" value="ECO:0007669"/>
    <property type="project" value="UniProtKB-UniRule"/>
</dbReference>
<evidence type="ECO:0000256" key="3">
    <source>
        <dbReference type="ARBA" id="ARBA00022801"/>
    </source>
</evidence>
<evidence type="ECO:0000256" key="2">
    <source>
        <dbReference type="ARBA" id="ARBA00022722"/>
    </source>
</evidence>
<dbReference type="Pfam" id="PF13742">
    <property type="entry name" value="tRNA_anti_2"/>
    <property type="match status" value="1"/>
</dbReference>
<dbReference type="GO" id="GO:0005737">
    <property type="term" value="C:cytoplasm"/>
    <property type="evidence" value="ECO:0007669"/>
    <property type="project" value="UniProtKB-SubCell"/>
</dbReference>
<keyword evidence="1 5" id="KW-0963">Cytoplasm</keyword>
<keyword evidence="2 5" id="KW-0540">Nuclease</keyword>
<comment type="subunit">
    <text evidence="5">Heterooligomer composed of large and small subunits.</text>
</comment>
<dbReference type="PANTHER" id="PTHR30008:SF0">
    <property type="entry name" value="EXODEOXYRIBONUCLEASE 7 LARGE SUBUNIT"/>
    <property type="match status" value="1"/>
</dbReference>
<dbReference type="InterPro" id="IPR025824">
    <property type="entry name" value="OB-fold_nuc-bd_dom"/>
</dbReference>
<comment type="function">
    <text evidence="5">Bidirectionally degrades single-stranded DNA into large acid-insoluble oligonucleotides, which are then degraded further into small acid-soluble oligonucleotides.</text>
</comment>
<evidence type="ECO:0000313" key="10">
    <source>
        <dbReference type="Proteomes" id="UP000182491"/>
    </source>
</evidence>
<keyword evidence="4 5" id="KW-0269">Exonuclease</keyword>
<dbReference type="AlphaFoldDB" id="A0A1I7KFH0"/>
<evidence type="ECO:0000256" key="6">
    <source>
        <dbReference type="RuleBase" id="RU004355"/>
    </source>
</evidence>
<protein>
    <recommendedName>
        <fullName evidence="5">Exodeoxyribonuclease 7 large subunit</fullName>
        <ecNumber evidence="5">3.1.11.6</ecNumber>
    </recommendedName>
    <alternativeName>
        <fullName evidence="5">Exodeoxyribonuclease VII large subunit</fullName>
        <shortName evidence="5">Exonuclease VII large subunit</shortName>
    </alternativeName>
</protein>
<dbReference type="InterPro" id="IPR020579">
    <property type="entry name" value="Exonuc_VII_lsu_C"/>
</dbReference>
<accession>A0A1I7KFH0</accession>
<proteinExistence type="inferred from homology"/>
<dbReference type="NCBIfam" id="TIGR00237">
    <property type="entry name" value="xseA"/>
    <property type="match status" value="1"/>
</dbReference>
<dbReference type="RefSeq" id="WP_068838906.1">
    <property type="nucleotide sequence ID" value="NZ_BMXC01000006.1"/>
</dbReference>
<comment type="catalytic activity">
    <reaction evidence="5 6">
        <text>Exonucleolytic cleavage in either 5'- to 3'- or 3'- to 5'-direction to yield nucleoside 5'-phosphates.</text>
        <dbReference type="EC" id="3.1.11.6"/>
    </reaction>
</comment>
<feature type="domain" description="OB-fold nucleic acid binding" evidence="8">
    <location>
        <begin position="20"/>
        <end position="127"/>
    </location>
</feature>
<name>A0A1I7KFH0_9BACT</name>
<evidence type="ECO:0000259" key="8">
    <source>
        <dbReference type="Pfam" id="PF13742"/>
    </source>
</evidence>
<evidence type="ECO:0000259" key="7">
    <source>
        <dbReference type="Pfam" id="PF02601"/>
    </source>
</evidence>
<dbReference type="GO" id="GO:0003676">
    <property type="term" value="F:nucleic acid binding"/>
    <property type="evidence" value="ECO:0007669"/>
    <property type="project" value="InterPro"/>
</dbReference>
<dbReference type="EC" id="3.1.11.6" evidence="5"/>
<evidence type="ECO:0000256" key="1">
    <source>
        <dbReference type="ARBA" id="ARBA00022490"/>
    </source>
</evidence>
<dbReference type="STRING" id="388950.GCA_001611675_02996"/>
<dbReference type="InterPro" id="IPR003753">
    <property type="entry name" value="Exonuc_VII_L"/>
</dbReference>
<dbReference type="PANTHER" id="PTHR30008">
    <property type="entry name" value="EXODEOXYRIBONUCLEASE 7 LARGE SUBUNIT"/>
    <property type="match status" value="1"/>
</dbReference>
<reference evidence="10" key="1">
    <citation type="submission" date="2016-10" db="EMBL/GenBank/DDBJ databases">
        <authorList>
            <person name="Varghese N."/>
        </authorList>
    </citation>
    <scope>NUCLEOTIDE SEQUENCE [LARGE SCALE GENOMIC DNA]</scope>
    <source>
        <strain evidence="10">DSM 18820</strain>
    </source>
</reference>
<evidence type="ECO:0000313" key="9">
    <source>
        <dbReference type="EMBL" id="SFU96114.1"/>
    </source>
</evidence>
<keyword evidence="10" id="KW-1185">Reference proteome</keyword>
<dbReference type="EMBL" id="FPCA01000005">
    <property type="protein sequence ID" value="SFU96114.1"/>
    <property type="molecule type" value="Genomic_DNA"/>
</dbReference>
<keyword evidence="3 5" id="KW-0378">Hydrolase</keyword>
<feature type="domain" description="Exonuclease VII large subunit C-terminal" evidence="7">
    <location>
        <begin position="152"/>
        <end position="510"/>
    </location>
</feature>
<comment type="subcellular location">
    <subcellularLocation>
        <location evidence="5 6">Cytoplasm</location>
    </subcellularLocation>
</comment>
<evidence type="ECO:0000256" key="5">
    <source>
        <dbReference type="HAMAP-Rule" id="MF_00378"/>
    </source>
</evidence>
<sequence length="519" mass="58403">MSHIFISHSITYQEQPAPLSLFALHQQIREELELAFPDSYWVVAEVAQVNVDRRKGHCYLTLVDKGDDARQMLAQARATIWGSRFQMLGRHFEEKTGQPLKAGLKVLLQATVRFHELYGLSLDVTNIDPNYTIGDLARQRQETLKRLEAEGLMEANKELELPLVPQRLAVISSATAAGYQDFVHQLHHNSYGYTFSTTLFPATVQGNEAPASVAAAFAKISKYKHLFDVVVLIRGGGSQTDLSCFDDYLIASAIGKAPLPVLTGIGHERDESIADLVANTRLKTPTAVAGFLIDRNRAAEEYSESLFDSIRMFSAQHMKLADDQLERISLRFNNTTRQVLQTSKDKLEALSRGLLLKPKSYIEAQKHHVSNLEKDVNAGTKDLLHEQERRLQELSVCVEGKSQRYLHLKEHELNHLVHCLETEANDRLKQAQIAFTKYGDRLPYGVKNKMQAENHRLKLLEMGIEANNPEKLLLRGYTLTLVNGQIIKSVKQVKDGDVVQTKMQDGSIHSIVVTTDTNE</sequence>
<dbReference type="HAMAP" id="MF_00378">
    <property type="entry name" value="Exonuc_7_L"/>
    <property type="match status" value="1"/>
</dbReference>
<dbReference type="OrthoDB" id="9802795at2"/>
<dbReference type="GO" id="GO:0006308">
    <property type="term" value="P:DNA catabolic process"/>
    <property type="evidence" value="ECO:0007669"/>
    <property type="project" value="UniProtKB-UniRule"/>
</dbReference>
<dbReference type="CDD" id="cd04489">
    <property type="entry name" value="ExoVII_LU_OBF"/>
    <property type="match status" value="1"/>
</dbReference>
<dbReference type="Proteomes" id="UP000182491">
    <property type="component" value="Unassembled WGS sequence"/>
</dbReference>